<protein>
    <recommendedName>
        <fullName evidence="3">EF-hand domain-containing protein</fullName>
    </recommendedName>
</protein>
<evidence type="ECO:0008006" key="3">
    <source>
        <dbReference type="Google" id="ProtNLM"/>
    </source>
</evidence>
<comment type="caution">
    <text evidence="1">The sequence shown here is derived from an EMBL/GenBank/DDBJ whole genome shotgun (WGS) entry which is preliminary data.</text>
</comment>
<dbReference type="AlphaFoldDB" id="A0A7W9M0C0"/>
<evidence type="ECO:0000313" key="2">
    <source>
        <dbReference type="Proteomes" id="UP000552097"/>
    </source>
</evidence>
<dbReference type="Proteomes" id="UP000552097">
    <property type="component" value="Unassembled WGS sequence"/>
</dbReference>
<evidence type="ECO:0000313" key="1">
    <source>
        <dbReference type="EMBL" id="MBB5802602.1"/>
    </source>
</evidence>
<keyword evidence="2" id="KW-1185">Reference proteome</keyword>
<organism evidence="1 2">
    <name type="scientific">Saccharothrix ecbatanensis</name>
    <dbReference type="NCBI Taxonomy" id="1105145"/>
    <lineage>
        <taxon>Bacteria</taxon>
        <taxon>Bacillati</taxon>
        <taxon>Actinomycetota</taxon>
        <taxon>Actinomycetes</taxon>
        <taxon>Pseudonocardiales</taxon>
        <taxon>Pseudonocardiaceae</taxon>
        <taxon>Saccharothrix</taxon>
    </lineage>
</organism>
<dbReference type="RefSeq" id="WP_184919401.1">
    <property type="nucleotide sequence ID" value="NZ_JACHMO010000001.1"/>
</dbReference>
<gene>
    <name evidence="1" type="ORF">F4560_002370</name>
</gene>
<reference evidence="1 2" key="1">
    <citation type="submission" date="2020-08" db="EMBL/GenBank/DDBJ databases">
        <title>Sequencing the genomes of 1000 actinobacteria strains.</title>
        <authorList>
            <person name="Klenk H.-P."/>
        </authorList>
    </citation>
    <scope>NUCLEOTIDE SEQUENCE [LARGE SCALE GENOMIC DNA]</scope>
    <source>
        <strain evidence="1 2">DSM 45486</strain>
    </source>
</reference>
<dbReference type="EMBL" id="JACHMO010000001">
    <property type="protein sequence ID" value="MBB5802602.1"/>
    <property type="molecule type" value="Genomic_DNA"/>
</dbReference>
<accession>A0A7W9M0C0</accession>
<name>A0A7W9M0C0_9PSEU</name>
<proteinExistence type="predicted"/>
<sequence length="176" mass="19276">MDDGDLVERFTRRLRLFDSNADGIVRRRDVVAAAERLVRVFRVDPRSIGAERIRTAYEMLSLALLAEFGDQARDEVAVPRFAEALAADPCRRTDLGHRIAGADAVAVRECLAPIGASVKAEHVAEVIVVLGAHPGHQWLIQQTLERDAALILRAAVIRPFAAYFAGCGYPGLYGRA</sequence>